<evidence type="ECO:0000256" key="1">
    <source>
        <dbReference type="ARBA" id="ARBA00009986"/>
    </source>
</evidence>
<dbReference type="OrthoDB" id="310895at2759"/>
<comment type="caution">
    <text evidence="6">The sequence shown here is derived from an EMBL/GenBank/DDBJ whole genome shotgun (WGS) entry which is preliminary data.</text>
</comment>
<evidence type="ECO:0000313" key="7">
    <source>
        <dbReference type="Proteomes" id="UP000838756"/>
    </source>
</evidence>
<gene>
    <name evidence="6" type="primary">jg12430</name>
    <name evidence="6" type="ORF">PAEG_LOCUS11099</name>
</gene>
<dbReference type="InterPro" id="IPR016160">
    <property type="entry name" value="Ald_DH_CS_CYS"/>
</dbReference>
<evidence type="ECO:0000256" key="4">
    <source>
        <dbReference type="RuleBase" id="RU003345"/>
    </source>
</evidence>
<accession>A0A8S4RBQ7</accession>
<feature type="domain" description="Aldehyde dehydrogenase" evidence="5">
    <location>
        <begin position="17"/>
        <end position="439"/>
    </location>
</feature>
<reference evidence="6" key="1">
    <citation type="submission" date="2022-03" db="EMBL/GenBank/DDBJ databases">
        <authorList>
            <person name="Lindestad O."/>
        </authorList>
    </citation>
    <scope>NUCLEOTIDE SEQUENCE</scope>
</reference>
<dbReference type="PROSITE" id="PS00070">
    <property type="entry name" value="ALDEHYDE_DEHYDR_CYS"/>
    <property type="match status" value="1"/>
</dbReference>
<keyword evidence="7" id="KW-1185">Reference proteome</keyword>
<organism evidence="6 7">
    <name type="scientific">Pararge aegeria aegeria</name>
    <dbReference type="NCBI Taxonomy" id="348720"/>
    <lineage>
        <taxon>Eukaryota</taxon>
        <taxon>Metazoa</taxon>
        <taxon>Ecdysozoa</taxon>
        <taxon>Arthropoda</taxon>
        <taxon>Hexapoda</taxon>
        <taxon>Insecta</taxon>
        <taxon>Pterygota</taxon>
        <taxon>Neoptera</taxon>
        <taxon>Endopterygota</taxon>
        <taxon>Lepidoptera</taxon>
        <taxon>Glossata</taxon>
        <taxon>Ditrysia</taxon>
        <taxon>Papilionoidea</taxon>
        <taxon>Nymphalidae</taxon>
        <taxon>Satyrinae</taxon>
        <taxon>Satyrini</taxon>
        <taxon>Parargina</taxon>
        <taxon>Pararge</taxon>
    </lineage>
</organism>
<dbReference type="PROSITE" id="PS00687">
    <property type="entry name" value="ALDEHYDE_DEHYDR_GLU"/>
    <property type="match status" value="1"/>
</dbReference>
<dbReference type="Proteomes" id="UP000838756">
    <property type="component" value="Unassembled WGS sequence"/>
</dbReference>
<dbReference type="Pfam" id="PF00171">
    <property type="entry name" value="Aldedh"/>
    <property type="match status" value="1"/>
</dbReference>
<evidence type="ECO:0000259" key="5">
    <source>
        <dbReference type="Pfam" id="PF00171"/>
    </source>
</evidence>
<keyword evidence="2 4" id="KW-0560">Oxidoreductase</keyword>
<sequence>MAKVDIKYTKLFINNEWVDAVSKKTFATINPQDETVITKVAEGDKADIDIAVEAAVKAFYRYSEWRLLDASQRGRLLLKLADLIERDAKYLGQLETLDNGKPVAQATGEAMWSAQIIRYYAGKADKILGSTIPADGEVLTMTLKEPVGICGQILPWNYPIPMFVWKIAPALAAGCTVVVKPAEQTPLTALAVAALVKEAGFPAGVVNVVPGYGPTAGAALTNHPKVDKIAFTGSTEVGRIIMKGASDVNLKRVTLELGGKSPLVVFNDANVDEAAEIAHRACFANAGQCCVAGTRTYVQSGIYDKFIAKAAEIAKKRTVGNSWEDVQQGPQIDSDMFNKVMGYINAGKKEGAKCIAGGDRLGTKGFYVQPTVFADVKENMKIAREEIFGPVQSILKFETFEEVIDRANDSNYGLGAGVITNDVATALAFIRHIRAGSVW</sequence>
<name>A0A8S4RBQ7_9NEOP</name>
<comment type="similarity">
    <text evidence="1 4">Belongs to the aldehyde dehydrogenase family.</text>
</comment>
<evidence type="ECO:0000313" key="6">
    <source>
        <dbReference type="EMBL" id="CAH2232927.1"/>
    </source>
</evidence>
<dbReference type="InterPro" id="IPR016161">
    <property type="entry name" value="Ald_DH/histidinol_DH"/>
</dbReference>
<dbReference type="FunFam" id="3.40.605.10:FF:000050">
    <property type="entry name" value="Aldehyde dehydrogenase, mitochondrial"/>
    <property type="match status" value="1"/>
</dbReference>
<dbReference type="InterPro" id="IPR016162">
    <property type="entry name" value="Ald_DH_N"/>
</dbReference>
<dbReference type="Gene3D" id="3.40.309.10">
    <property type="entry name" value="Aldehyde Dehydrogenase, Chain A, domain 2"/>
    <property type="match status" value="1"/>
</dbReference>
<evidence type="ECO:0000256" key="3">
    <source>
        <dbReference type="PROSITE-ProRule" id="PRU10007"/>
    </source>
</evidence>
<dbReference type="PANTHER" id="PTHR11699">
    <property type="entry name" value="ALDEHYDE DEHYDROGENASE-RELATED"/>
    <property type="match status" value="1"/>
</dbReference>
<dbReference type="InterPro" id="IPR029510">
    <property type="entry name" value="Ald_DH_CS_GLU"/>
</dbReference>
<dbReference type="SUPFAM" id="SSF53720">
    <property type="entry name" value="ALDH-like"/>
    <property type="match status" value="1"/>
</dbReference>
<feature type="active site" evidence="3">
    <location>
        <position position="256"/>
    </location>
</feature>
<dbReference type="InterPro" id="IPR015590">
    <property type="entry name" value="Aldehyde_DH_dom"/>
</dbReference>
<dbReference type="InterPro" id="IPR016163">
    <property type="entry name" value="Ald_DH_C"/>
</dbReference>
<evidence type="ECO:0000256" key="2">
    <source>
        <dbReference type="ARBA" id="ARBA00023002"/>
    </source>
</evidence>
<proteinExistence type="inferred from homology"/>
<protein>
    <submittedName>
        <fullName evidence="6">Jg12430 protein</fullName>
    </submittedName>
</protein>
<dbReference type="AlphaFoldDB" id="A0A8S4RBQ7"/>
<dbReference type="EMBL" id="CAKXAJ010024925">
    <property type="protein sequence ID" value="CAH2232927.1"/>
    <property type="molecule type" value="Genomic_DNA"/>
</dbReference>
<dbReference type="GO" id="GO:0016620">
    <property type="term" value="F:oxidoreductase activity, acting on the aldehyde or oxo group of donors, NAD or NADP as acceptor"/>
    <property type="evidence" value="ECO:0007669"/>
    <property type="project" value="InterPro"/>
</dbReference>
<dbReference type="FunFam" id="3.40.309.10:FF:000001">
    <property type="entry name" value="Mitochondrial aldehyde dehydrogenase 2"/>
    <property type="match status" value="1"/>
</dbReference>
<dbReference type="Gene3D" id="3.40.605.10">
    <property type="entry name" value="Aldehyde Dehydrogenase, Chain A, domain 1"/>
    <property type="match status" value="1"/>
</dbReference>